<accession>A0A383DWR5</accession>
<organism evidence="2">
    <name type="scientific">marine metagenome</name>
    <dbReference type="NCBI Taxonomy" id="408172"/>
    <lineage>
        <taxon>unclassified sequences</taxon>
        <taxon>metagenomes</taxon>
        <taxon>ecological metagenomes</taxon>
    </lineage>
</organism>
<proteinExistence type="predicted"/>
<dbReference type="AlphaFoldDB" id="A0A383DWR5"/>
<evidence type="ECO:0008006" key="3">
    <source>
        <dbReference type="Google" id="ProtNLM"/>
    </source>
</evidence>
<reference evidence="2" key="1">
    <citation type="submission" date="2018-05" db="EMBL/GenBank/DDBJ databases">
        <authorList>
            <person name="Lanie J.A."/>
            <person name="Ng W.-L."/>
            <person name="Kazmierczak K.M."/>
            <person name="Andrzejewski T.M."/>
            <person name="Davidsen T.M."/>
            <person name="Wayne K.J."/>
            <person name="Tettelin H."/>
            <person name="Glass J.I."/>
            <person name="Rusch D."/>
            <person name="Podicherti R."/>
            <person name="Tsui H.-C.T."/>
            <person name="Winkler M.E."/>
        </authorList>
    </citation>
    <scope>NUCLEOTIDE SEQUENCE</scope>
</reference>
<evidence type="ECO:0000256" key="1">
    <source>
        <dbReference type="SAM" id="MobiDB-lite"/>
    </source>
</evidence>
<feature type="non-terminal residue" evidence="2">
    <location>
        <position position="179"/>
    </location>
</feature>
<name>A0A383DWR5_9ZZZZ</name>
<dbReference type="EMBL" id="UINC01220725">
    <property type="protein sequence ID" value="SVE48759.1"/>
    <property type="molecule type" value="Genomic_DNA"/>
</dbReference>
<sequence length="179" mass="20317">MDKKNFLIGISLLVLAFVLMFKQSAERELAAAREQNATRQKRVADKSSKEDLGSVKPLGESNESMAATPTLIETKAAPREEIITKALALGKDDPVEIFFTNHGAAIHEIHLKETDRVLKSYEFRYSQVPALALNFEDRDFRPIKLDAYEESAFERIEDGNSSRLTWVNRAGTIEIRREY</sequence>
<protein>
    <recommendedName>
        <fullName evidence="3">Membrane protein insertase YidC</fullName>
    </recommendedName>
</protein>
<feature type="region of interest" description="Disordered" evidence="1">
    <location>
        <begin position="34"/>
        <end position="67"/>
    </location>
</feature>
<gene>
    <name evidence="2" type="ORF">METZ01_LOCUS501613</name>
</gene>
<feature type="compositionally biased region" description="Basic and acidic residues" evidence="1">
    <location>
        <begin position="42"/>
        <end position="53"/>
    </location>
</feature>
<evidence type="ECO:0000313" key="2">
    <source>
        <dbReference type="EMBL" id="SVE48759.1"/>
    </source>
</evidence>